<feature type="coiled-coil region" evidence="1">
    <location>
        <begin position="154"/>
        <end position="196"/>
    </location>
</feature>
<proteinExistence type="predicted"/>
<sequence length="259" mass="28108">MKLKTVKGKLIAGAVTVGLVSGIGFTFANTDAGGKLSDWYDAAFNNTAASIESQVSEYAEGKIPEIEERMAQNEEYVTENLTVKKNSEARIHKNEINKAKESHLAALESEKQEILDDMGRKFYQEVFLPGLNQIQTAAAEGLEQATTSLTGFTNEKSEEVIGDLTNQLNTARDNAVAELEAAIEEAQAEIRAALESQEESSVYSLTQRVNLAVSDLKQSMNDISKALVQEQFALIEATAEQLTNDAKDALDNVVAGADE</sequence>
<evidence type="ECO:0000313" key="2">
    <source>
        <dbReference type="EMBL" id="GGA79271.1"/>
    </source>
</evidence>
<comment type="caution">
    <text evidence="2">The sequence shown here is derived from an EMBL/GenBank/DDBJ whole genome shotgun (WGS) entry which is preliminary data.</text>
</comment>
<keyword evidence="1" id="KW-0175">Coiled coil</keyword>
<evidence type="ECO:0000256" key="1">
    <source>
        <dbReference type="SAM" id="Coils"/>
    </source>
</evidence>
<organism evidence="2 3">
    <name type="scientific">Ornithinibacillus halotolerans</name>
    <dbReference type="NCBI Taxonomy" id="1274357"/>
    <lineage>
        <taxon>Bacteria</taxon>
        <taxon>Bacillati</taxon>
        <taxon>Bacillota</taxon>
        <taxon>Bacilli</taxon>
        <taxon>Bacillales</taxon>
        <taxon>Bacillaceae</taxon>
        <taxon>Ornithinibacillus</taxon>
    </lineage>
</organism>
<dbReference type="EMBL" id="BMEY01000011">
    <property type="protein sequence ID" value="GGA79271.1"/>
    <property type="molecule type" value="Genomic_DNA"/>
</dbReference>
<dbReference type="RefSeq" id="WP_188384847.1">
    <property type="nucleotide sequence ID" value="NZ_BMEY01000011.1"/>
</dbReference>
<evidence type="ECO:0000313" key="3">
    <source>
        <dbReference type="Proteomes" id="UP000613512"/>
    </source>
</evidence>
<dbReference type="AlphaFoldDB" id="A0A916S0M8"/>
<accession>A0A916S0M8</accession>
<reference evidence="2" key="1">
    <citation type="journal article" date="2014" name="Int. J. Syst. Evol. Microbiol.">
        <title>Complete genome sequence of Corynebacterium casei LMG S-19264T (=DSM 44701T), isolated from a smear-ripened cheese.</title>
        <authorList>
            <consortium name="US DOE Joint Genome Institute (JGI-PGF)"/>
            <person name="Walter F."/>
            <person name="Albersmeier A."/>
            <person name="Kalinowski J."/>
            <person name="Ruckert C."/>
        </authorList>
    </citation>
    <scope>NUCLEOTIDE SEQUENCE</scope>
    <source>
        <strain evidence="2">CGMCC 1.12408</strain>
    </source>
</reference>
<keyword evidence="3" id="KW-1185">Reference proteome</keyword>
<reference evidence="2" key="2">
    <citation type="submission" date="2020-09" db="EMBL/GenBank/DDBJ databases">
        <authorList>
            <person name="Sun Q."/>
            <person name="Zhou Y."/>
        </authorList>
    </citation>
    <scope>NUCLEOTIDE SEQUENCE</scope>
    <source>
        <strain evidence="2">CGMCC 1.12408</strain>
    </source>
</reference>
<name>A0A916S0M8_9BACI</name>
<protein>
    <submittedName>
        <fullName evidence="2">Uncharacterized protein</fullName>
    </submittedName>
</protein>
<gene>
    <name evidence="2" type="ORF">GCM10008025_23360</name>
</gene>
<dbReference type="Proteomes" id="UP000613512">
    <property type="component" value="Unassembled WGS sequence"/>
</dbReference>